<name>A0AA47MUS1_MERPO</name>
<dbReference type="EMBL" id="JAOPHQ010002577">
    <property type="protein sequence ID" value="KAK0146432.1"/>
    <property type="molecule type" value="Genomic_DNA"/>
</dbReference>
<keyword evidence="2" id="KW-1185">Reference proteome</keyword>
<proteinExistence type="predicted"/>
<gene>
    <name evidence="1" type="ORF">N1851_014274</name>
</gene>
<reference evidence="1" key="1">
    <citation type="journal article" date="2023" name="Front. Mar. Sci.">
        <title>A new Merluccius polli reference genome to investigate the effects of global change in West African waters.</title>
        <authorList>
            <person name="Mateo J.L."/>
            <person name="Blanco-Fernandez C."/>
            <person name="Garcia-Vazquez E."/>
            <person name="Machado-Schiaffino G."/>
        </authorList>
    </citation>
    <scope>NUCLEOTIDE SEQUENCE</scope>
    <source>
        <strain evidence="1">C29</strain>
        <tissue evidence="1">Fin</tissue>
    </source>
</reference>
<protein>
    <submittedName>
        <fullName evidence="1">Uncharacterized protein</fullName>
    </submittedName>
</protein>
<evidence type="ECO:0000313" key="1">
    <source>
        <dbReference type="EMBL" id="KAK0146432.1"/>
    </source>
</evidence>
<sequence>MAPAAQREPIEERDDLHYASVHISRSKNQEVPLCMAGSRVQSDQTDEVFYSVVNVKRLNAVRGSDQTEVGESTEMYSTVRFEPAAAAGFKYSYAAVRRGRLWVGSEGFGGKCGLWLYSAPAMTLPLPRAVDAVSRCAFLSHWWGK</sequence>
<dbReference type="Proteomes" id="UP001174136">
    <property type="component" value="Unassembled WGS sequence"/>
</dbReference>
<organism evidence="1 2">
    <name type="scientific">Merluccius polli</name>
    <name type="common">Benguela hake</name>
    <name type="synonym">Merluccius cadenati</name>
    <dbReference type="NCBI Taxonomy" id="89951"/>
    <lineage>
        <taxon>Eukaryota</taxon>
        <taxon>Metazoa</taxon>
        <taxon>Chordata</taxon>
        <taxon>Craniata</taxon>
        <taxon>Vertebrata</taxon>
        <taxon>Euteleostomi</taxon>
        <taxon>Actinopterygii</taxon>
        <taxon>Neopterygii</taxon>
        <taxon>Teleostei</taxon>
        <taxon>Neoteleostei</taxon>
        <taxon>Acanthomorphata</taxon>
        <taxon>Zeiogadaria</taxon>
        <taxon>Gadariae</taxon>
        <taxon>Gadiformes</taxon>
        <taxon>Gadoidei</taxon>
        <taxon>Merlucciidae</taxon>
        <taxon>Merluccius</taxon>
    </lineage>
</organism>
<comment type="caution">
    <text evidence="1">The sequence shown here is derived from an EMBL/GenBank/DDBJ whole genome shotgun (WGS) entry which is preliminary data.</text>
</comment>
<dbReference type="AlphaFoldDB" id="A0AA47MUS1"/>
<evidence type="ECO:0000313" key="2">
    <source>
        <dbReference type="Proteomes" id="UP001174136"/>
    </source>
</evidence>
<accession>A0AA47MUS1</accession>